<sequence>MSTTVRAEGAGAIAIGGDAINSIFVTGGANQFFIGQYERLVEAYLNPRALYRELRLDQFTGRAWLLRAIDDFLATNDRGYLVIEAEAGMGKTAFMAWLARERRYVHHFVRLMPDANDVGVALRNMAAQLIRAWDLQPMAVGGVLPASASRPDFFEEVVYEAAGKRDEIRPGEPIVIVVDGLNETAAPPGRNPLALPVELPEGVYVVVSQRTVHIPLAVATPRRVLRIRAGSPENLADLRAYLETAVTEPALAARLADAGVAPQDLVRQLVTRSAGVWLVLRYVLAELRNGTRTPDDLGSLPVGLWHYYARFWSEWQRTHEDTWPEMDLPLLVTLTAVQEPLTLDALCRLSGFPDSERAARLVGDAWRPFLQVEEGTQERYAAFHDSLGEFVAGKIDSSALTSAERPFVARLSAAQREAHDRIAERYLTAWGGLEGGLPGLRGEVADMDGGYGLRHVVHHLAAAGADAVLHRLMELEWPREEAVDPVDASPAANAWYEVHRARRTFAGYALDVRRAWARAERSGTLALELRYALVAASVNSMAGNVPSELLLLLVDNGVATAGQALELARGITEPQARAEALTALLPVLTGETRAETVREALASVQLVPDGYWRAGELVRLAPAAGPDHRDDLLRIATGLSRDYDRSISLRFLSAEPERRTTEPVPTAFSFDPADPQVFAAQYLQRTRRGVATLLQGIGADPGEETSAHRHVAASRFVRDPRWRAELLTASAHTAPSDARGDILRAALSISLMAGDRDALNAALASVAARLAAAGDVPAALACISEIRDPEGLTRALFAVSAQAPPPQRAEITRRAAGTAGRIADPAVRGQILRQHAAQLEGDLDDLLGSLGADWRASVWAAMGERNHDEDLLAKALSTAVAATEPGRARVIAELIPHLPSPLLATAHAAVGALEDPEQRDHGMTVLAARMGGLARLGDLDGIVSSISDAHWLTEALYRAGCGLAAAGQDGPAALIAARIASPPHRAEVLARAGRPAEAFAVADGSADPGERIAVLLRIGETGDQDRDGIAHARTALADVGDPVLLAPLANAVSLALAESGRPEAALDVVRMLPEEKRAAALAPLAPYAGDAVGEAAGLARTLRDPVSRARVLAGLMGPLVASGAPDIQGHLRETLRTLATGTRAQLLEAVPDLLPGLVEAAGLQGLADLGAAITSAHRWWP</sequence>
<dbReference type="RefSeq" id="WP_184947785.1">
    <property type="nucleotide sequence ID" value="NZ_BAAAWZ010000001.1"/>
</dbReference>
<keyword evidence="2" id="KW-1185">Reference proteome</keyword>
<name>A0A841DC55_PLAVE</name>
<protein>
    <submittedName>
        <fullName evidence="1">Uncharacterized protein</fullName>
    </submittedName>
</protein>
<gene>
    <name evidence="1" type="ORF">FHS22_006371</name>
</gene>
<dbReference type="InterPro" id="IPR027417">
    <property type="entry name" value="P-loop_NTPase"/>
</dbReference>
<dbReference type="SUPFAM" id="SSF52540">
    <property type="entry name" value="P-loop containing nucleoside triphosphate hydrolases"/>
    <property type="match status" value="1"/>
</dbReference>
<dbReference type="PANTHER" id="PTHR10039">
    <property type="entry name" value="AMELOGENIN"/>
    <property type="match status" value="1"/>
</dbReference>
<comment type="caution">
    <text evidence="1">The sequence shown here is derived from an EMBL/GenBank/DDBJ whole genome shotgun (WGS) entry which is preliminary data.</text>
</comment>
<proteinExistence type="predicted"/>
<dbReference type="AlphaFoldDB" id="A0A841DC55"/>
<evidence type="ECO:0000313" key="1">
    <source>
        <dbReference type="EMBL" id="MBB5967069.1"/>
    </source>
</evidence>
<accession>A0A841DC55</accession>
<reference evidence="1 2" key="1">
    <citation type="submission" date="2020-08" db="EMBL/GenBank/DDBJ databases">
        <title>Genomic Encyclopedia of Type Strains, Phase III (KMG-III): the genomes of soil and plant-associated and newly described type strains.</title>
        <authorList>
            <person name="Whitman W."/>
        </authorList>
    </citation>
    <scope>NUCLEOTIDE SEQUENCE [LARGE SCALE GENOMIC DNA]</scope>
    <source>
        <strain evidence="1 2">CECT 3303</strain>
    </source>
</reference>
<evidence type="ECO:0000313" key="2">
    <source>
        <dbReference type="Proteomes" id="UP000562352"/>
    </source>
</evidence>
<dbReference type="EMBL" id="JACHJJ010000029">
    <property type="protein sequence ID" value="MBB5967069.1"/>
    <property type="molecule type" value="Genomic_DNA"/>
</dbReference>
<dbReference type="Proteomes" id="UP000562352">
    <property type="component" value="Unassembled WGS sequence"/>
</dbReference>
<organism evidence="1 2">
    <name type="scientific">Planomonospora venezuelensis</name>
    <dbReference type="NCBI Taxonomy" id="1999"/>
    <lineage>
        <taxon>Bacteria</taxon>
        <taxon>Bacillati</taxon>
        <taxon>Actinomycetota</taxon>
        <taxon>Actinomycetes</taxon>
        <taxon>Streptosporangiales</taxon>
        <taxon>Streptosporangiaceae</taxon>
        <taxon>Planomonospora</taxon>
    </lineage>
</organism>